<dbReference type="EMBL" id="BK015711">
    <property type="protein sequence ID" value="DAE21342.1"/>
    <property type="molecule type" value="Genomic_DNA"/>
</dbReference>
<protein>
    <submittedName>
        <fullName evidence="1">Uncharacterized protein</fullName>
    </submittedName>
</protein>
<organism evidence="1">
    <name type="scientific">Siphoviridae sp. ctE6L85</name>
    <dbReference type="NCBI Taxonomy" id="2826202"/>
    <lineage>
        <taxon>Viruses</taxon>
        <taxon>Duplodnaviria</taxon>
        <taxon>Heunggongvirae</taxon>
        <taxon>Uroviricota</taxon>
        <taxon>Caudoviricetes</taxon>
    </lineage>
</organism>
<sequence length="53" mass="5685">MFPVSVYQSIMCGYGLCAASATPSVVQRHLTAISFTPGHNMCATLDSDRHSQP</sequence>
<name>A0A8S5QQ42_9CAUD</name>
<accession>A0A8S5QQ42</accession>
<evidence type="ECO:0000313" key="1">
    <source>
        <dbReference type="EMBL" id="DAE21342.1"/>
    </source>
</evidence>
<reference evidence="1" key="1">
    <citation type="journal article" date="2021" name="Proc. Natl. Acad. Sci. U.S.A.">
        <title>A Catalog of Tens of Thousands of Viruses from Human Metagenomes Reveals Hidden Associations with Chronic Diseases.</title>
        <authorList>
            <person name="Tisza M.J."/>
            <person name="Buck C.B."/>
        </authorList>
    </citation>
    <scope>NUCLEOTIDE SEQUENCE</scope>
    <source>
        <strain evidence="1">CtE6L85</strain>
    </source>
</reference>
<proteinExistence type="predicted"/>